<dbReference type="Proteomes" id="UP000260680">
    <property type="component" value="Unassembled WGS sequence"/>
</dbReference>
<sequence>MLKRITCEKFKTQPEDFRPGLNVILGSSDGSNAIGKSTFLLILDFVFGGDNYPKSAKDVITHLDHHTINFIFEFDGFPYFFSRSTSRPSVVNRCDSQFHVIEEMSVPNYRKWLFHEYRILLRGITFDEIVERFFRIYGHGSHNEHKPLQSERESMATAVEYLMKLLDKFEAIQNLKTAEESYGIKPSKQAERSISDITADIGENKDKIESLEKRRERLCRQNEEANLRALGIDPQQAERLAEIKSELGKLSRRKSRLISQLNAVRNNMPGNDGVLKKDFSALLRFFPDAIIDAFTDVEAFHAKINGFLRADIEEEIARLTPQIEYIDADIANYEKQIEGSGVAKSLSQSILTQYARVSREIEKLVEENEALQGEMEQMEKRKEIEHLLANLRKRQEEALAAAQDEVNAEMQRINDIITGGDRTAPELTLKPDKTFEFETPDDKSEGTAFKSLVVYDLSMLALTPLPVLIHDSSIVKRIEDADFEKILGLYQKSGENGKQVFIAFDKADTYTPNTYKIVDKASVLRLSVGNELFGMSWSRQNAVPETEPIPRADAEDNVKTEQRNDKE</sequence>
<dbReference type="AlphaFoldDB" id="A0A3E2N9H9"/>
<evidence type="ECO:0000259" key="3">
    <source>
        <dbReference type="Pfam" id="PF10088"/>
    </source>
</evidence>
<dbReference type="Pfam" id="PF10088">
    <property type="entry name" value="DUF2326"/>
    <property type="match status" value="1"/>
</dbReference>
<evidence type="ECO:0000313" key="5">
    <source>
        <dbReference type="Proteomes" id="UP000260680"/>
    </source>
</evidence>
<comment type="caution">
    <text evidence="4">The sequence shown here is derived from an EMBL/GenBank/DDBJ whole genome shotgun (WGS) entry which is preliminary data.</text>
</comment>
<evidence type="ECO:0000256" key="2">
    <source>
        <dbReference type="SAM" id="MobiDB-lite"/>
    </source>
</evidence>
<dbReference type="OrthoDB" id="9815945at2"/>
<dbReference type="EMBL" id="QOHO01000056">
    <property type="protein sequence ID" value="RFZ77675.1"/>
    <property type="molecule type" value="Genomic_DNA"/>
</dbReference>
<accession>A0A3E2N9H9</accession>
<feature type="coiled-coil region" evidence="1">
    <location>
        <begin position="354"/>
        <end position="412"/>
    </location>
</feature>
<evidence type="ECO:0000256" key="1">
    <source>
        <dbReference type="SAM" id="Coils"/>
    </source>
</evidence>
<keyword evidence="1" id="KW-0175">Coiled coil</keyword>
<name>A0A3E2N9H9_9FIRM</name>
<reference evidence="4 5" key="1">
    <citation type="submission" date="2018-07" db="EMBL/GenBank/DDBJ databases">
        <title>New species, Clostridium PI-S10-A1B.</title>
        <authorList>
            <person name="Krishna G."/>
            <person name="Summeta K."/>
            <person name="Shikha S."/>
            <person name="Prabhu P.B."/>
            <person name="Suresh K."/>
        </authorList>
    </citation>
    <scope>NUCLEOTIDE SEQUENCE [LARGE SCALE GENOMIC DNA]</scope>
    <source>
        <strain evidence="4 5">PI-S10-A1B</strain>
    </source>
</reference>
<organism evidence="4 5">
    <name type="scientific">Lacrimispora amygdalina</name>
    <dbReference type="NCBI Taxonomy" id="253257"/>
    <lineage>
        <taxon>Bacteria</taxon>
        <taxon>Bacillati</taxon>
        <taxon>Bacillota</taxon>
        <taxon>Clostridia</taxon>
        <taxon>Lachnospirales</taxon>
        <taxon>Lachnospiraceae</taxon>
        <taxon>Lacrimispora</taxon>
    </lineage>
</organism>
<gene>
    <name evidence="4" type="ORF">DS742_17275</name>
</gene>
<evidence type="ECO:0000313" key="4">
    <source>
        <dbReference type="EMBL" id="RFZ77675.1"/>
    </source>
</evidence>
<dbReference type="InterPro" id="IPR018760">
    <property type="entry name" value="DUF2326"/>
</dbReference>
<dbReference type="RefSeq" id="WP_117418228.1">
    <property type="nucleotide sequence ID" value="NZ_QOHO01000056.1"/>
</dbReference>
<feature type="compositionally biased region" description="Basic and acidic residues" evidence="2">
    <location>
        <begin position="548"/>
        <end position="567"/>
    </location>
</feature>
<feature type="domain" description="DUF2326" evidence="3">
    <location>
        <begin position="421"/>
        <end position="536"/>
    </location>
</feature>
<feature type="coiled-coil region" evidence="1">
    <location>
        <begin position="194"/>
        <end position="260"/>
    </location>
</feature>
<dbReference type="SUPFAM" id="SSF52540">
    <property type="entry name" value="P-loop containing nucleoside triphosphate hydrolases"/>
    <property type="match status" value="1"/>
</dbReference>
<dbReference type="Gene3D" id="3.40.50.300">
    <property type="entry name" value="P-loop containing nucleotide triphosphate hydrolases"/>
    <property type="match status" value="1"/>
</dbReference>
<feature type="region of interest" description="Disordered" evidence="2">
    <location>
        <begin position="543"/>
        <end position="567"/>
    </location>
</feature>
<proteinExistence type="predicted"/>
<dbReference type="InterPro" id="IPR027417">
    <property type="entry name" value="P-loop_NTPase"/>
</dbReference>
<protein>
    <submittedName>
        <fullName evidence="4">DUF2326 domain-containing protein</fullName>
    </submittedName>
</protein>